<dbReference type="GO" id="GO:0007095">
    <property type="term" value="P:mitotic G2 DNA damage checkpoint signaling"/>
    <property type="evidence" value="ECO:0007669"/>
    <property type="project" value="TreeGrafter"/>
</dbReference>
<feature type="compositionally biased region" description="Polar residues" evidence="1">
    <location>
        <begin position="168"/>
        <end position="179"/>
    </location>
</feature>
<dbReference type="AlphaFoldDB" id="A0A9W8LRR0"/>
<dbReference type="Proteomes" id="UP001140094">
    <property type="component" value="Unassembled WGS sequence"/>
</dbReference>
<dbReference type="OrthoDB" id="5960226at2759"/>
<sequence length="266" mass="29123">MPNYQVVRCAGDGCAKFQSQQEKKSNKWSCVVCGLKQSLKRVYFQSAKPKECRSAVMDLNMNRGQAELAKEQHIDTAASHRRLTDVQSSLKRHEVATDGDGSVRAVGSKWNEFSEDASDIEAHVNDEDDRLDKHNRIVIETSDINVPTECRPAKRPRHRALPALHAPQKNSKVANTHTGHSMPHKPSDSAVSRIDSSGALSQALASVRRQNRPVDSITAISNSSFSRTIGTAAAANTSKRLSDIAKPSSPSRWDSYASESDSGSDD</sequence>
<comment type="caution">
    <text evidence="3">The sequence shown here is derived from an EMBL/GenBank/DDBJ whole genome shotgun (WGS) entry which is preliminary data.</text>
</comment>
<dbReference type="Pfam" id="PF15749">
    <property type="entry name" value="MRNIP"/>
    <property type="match status" value="1"/>
</dbReference>
<feature type="region of interest" description="Disordered" evidence="1">
    <location>
        <begin position="235"/>
        <end position="266"/>
    </location>
</feature>
<feature type="domain" description="MRN complex-interacting protein N-terminal" evidence="2">
    <location>
        <begin position="6"/>
        <end position="113"/>
    </location>
</feature>
<evidence type="ECO:0000313" key="4">
    <source>
        <dbReference type="Proteomes" id="UP001140094"/>
    </source>
</evidence>
<protein>
    <recommendedName>
        <fullName evidence="2">MRN complex-interacting protein N-terminal domain-containing protein</fullName>
    </recommendedName>
</protein>
<reference evidence="3" key="1">
    <citation type="submission" date="2022-07" db="EMBL/GenBank/DDBJ databases">
        <title>Phylogenomic reconstructions and comparative analyses of Kickxellomycotina fungi.</title>
        <authorList>
            <person name="Reynolds N.K."/>
            <person name="Stajich J.E."/>
            <person name="Barry K."/>
            <person name="Grigoriev I.V."/>
            <person name="Crous P."/>
            <person name="Smith M.E."/>
        </authorList>
    </citation>
    <scope>NUCLEOTIDE SEQUENCE</scope>
    <source>
        <strain evidence="3">NRRL 1565</strain>
    </source>
</reference>
<organism evidence="3 4">
    <name type="scientific">Coemansia guatemalensis</name>
    <dbReference type="NCBI Taxonomy" id="2761395"/>
    <lineage>
        <taxon>Eukaryota</taxon>
        <taxon>Fungi</taxon>
        <taxon>Fungi incertae sedis</taxon>
        <taxon>Zoopagomycota</taxon>
        <taxon>Kickxellomycotina</taxon>
        <taxon>Kickxellomycetes</taxon>
        <taxon>Kickxellales</taxon>
        <taxon>Kickxellaceae</taxon>
        <taxon>Coemansia</taxon>
    </lineage>
</organism>
<keyword evidence="4" id="KW-1185">Reference proteome</keyword>
<name>A0A9W8LRR0_9FUNG</name>
<dbReference type="GO" id="GO:0003682">
    <property type="term" value="F:chromatin binding"/>
    <property type="evidence" value="ECO:0007669"/>
    <property type="project" value="TreeGrafter"/>
</dbReference>
<evidence type="ECO:0000259" key="2">
    <source>
        <dbReference type="Pfam" id="PF15749"/>
    </source>
</evidence>
<dbReference type="PANTHER" id="PTHR15863">
    <property type="entry name" value="MRN COMPLEX-INTERACTING PROTEIN"/>
    <property type="match status" value="1"/>
</dbReference>
<dbReference type="EMBL" id="JANBUO010001176">
    <property type="protein sequence ID" value="KAJ2799448.1"/>
    <property type="molecule type" value="Genomic_DNA"/>
</dbReference>
<dbReference type="PANTHER" id="PTHR15863:SF2">
    <property type="entry name" value="MRN COMPLEX-INTERACTING PROTEIN"/>
    <property type="match status" value="1"/>
</dbReference>
<feature type="region of interest" description="Disordered" evidence="1">
    <location>
        <begin position="148"/>
        <end position="194"/>
    </location>
</feature>
<feature type="compositionally biased region" description="Polar residues" evidence="1">
    <location>
        <begin position="248"/>
        <end position="266"/>
    </location>
</feature>
<evidence type="ECO:0000313" key="3">
    <source>
        <dbReference type="EMBL" id="KAJ2799448.1"/>
    </source>
</evidence>
<dbReference type="GO" id="GO:0005634">
    <property type="term" value="C:nucleus"/>
    <property type="evidence" value="ECO:0007669"/>
    <property type="project" value="TreeGrafter"/>
</dbReference>
<gene>
    <name evidence="3" type="ORF">H4R20_004433</name>
</gene>
<dbReference type="InterPro" id="IPR032739">
    <property type="entry name" value="MRNIP"/>
</dbReference>
<proteinExistence type="predicted"/>
<evidence type="ECO:0000256" key="1">
    <source>
        <dbReference type="SAM" id="MobiDB-lite"/>
    </source>
</evidence>
<accession>A0A9W8LRR0</accession>
<dbReference type="InterPro" id="IPR049472">
    <property type="entry name" value="MRNIP_N"/>
</dbReference>